<organism evidence="2 3">
    <name type="scientific">Shewanella inventionis</name>
    <dbReference type="NCBI Taxonomy" id="1738770"/>
    <lineage>
        <taxon>Bacteria</taxon>
        <taxon>Pseudomonadati</taxon>
        <taxon>Pseudomonadota</taxon>
        <taxon>Gammaproteobacteria</taxon>
        <taxon>Alteromonadales</taxon>
        <taxon>Shewanellaceae</taxon>
        <taxon>Shewanella</taxon>
    </lineage>
</organism>
<reference evidence="3" key="1">
    <citation type="journal article" date="2019" name="Int. J. Syst. Evol. Microbiol.">
        <title>The Global Catalogue of Microorganisms (GCM) 10K type strain sequencing project: providing services to taxonomists for standard genome sequencing and annotation.</title>
        <authorList>
            <consortium name="The Broad Institute Genomics Platform"/>
            <consortium name="The Broad Institute Genome Sequencing Center for Infectious Disease"/>
            <person name="Wu L."/>
            <person name="Ma J."/>
        </authorList>
    </citation>
    <scope>NUCLEOTIDE SEQUENCE [LARGE SCALE GENOMIC DNA]</scope>
    <source>
        <strain evidence="3">CGMCC 1.15339</strain>
    </source>
</reference>
<accession>A0ABQ1IWD6</accession>
<dbReference type="Proteomes" id="UP000617555">
    <property type="component" value="Unassembled WGS sequence"/>
</dbReference>
<dbReference type="InterPro" id="IPR011990">
    <property type="entry name" value="TPR-like_helical_dom_sf"/>
</dbReference>
<comment type="caution">
    <text evidence="2">The sequence shown here is derived from an EMBL/GenBank/DDBJ whole genome shotgun (WGS) entry which is preliminary data.</text>
</comment>
<sequence length="218" mass="25073">MNKIILLALLSLTWPKSIHADPIDFVEFVDASSEPSQEYQAQILCGDVSSRVAFVNSLKNCPEHISRLEDVVTDYTSLAINDDDFILTCILGRYNLGHFTKKTNYNEALRLFNINTRHGNLNAFYYLGEIYEQGLGLNPNEEVAFGYYSISLLRGRPFSEDVRLRLRMLQKIINLNAEDDIKRFITEQYELAMMSDSLKARPTFMLGVYGNYHDNYCN</sequence>
<dbReference type="Gene3D" id="1.25.40.10">
    <property type="entry name" value="Tetratricopeptide repeat domain"/>
    <property type="match status" value="1"/>
</dbReference>
<evidence type="ECO:0008006" key="4">
    <source>
        <dbReference type="Google" id="ProtNLM"/>
    </source>
</evidence>
<dbReference type="RefSeq" id="WP_188737892.1">
    <property type="nucleotide sequence ID" value="NZ_BMII01000008.1"/>
</dbReference>
<evidence type="ECO:0000313" key="3">
    <source>
        <dbReference type="Proteomes" id="UP000617555"/>
    </source>
</evidence>
<dbReference type="SUPFAM" id="SSF81901">
    <property type="entry name" value="HCP-like"/>
    <property type="match status" value="1"/>
</dbReference>
<gene>
    <name evidence="2" type="ORF">GCM10011607_11470</name>
</gene>
<dbReference type="EMBL" id="BMII01000008">
    <property type="protein sequence ID" value="GGB52670.1"/>
    <property type="molecule type" value="Genomic_DNA"/>
</dbReference>
<feature type="chain" id="PRO_5045280258" description="Sel1 repeat family protein" evidence="1">
    <location>
        <begin position="21"/>
        <end position="218"/>
    </location>
</feature>
<name>A0ABQ1IWD6_9GAMM</name>
<protein>
    <recommendedName>
        <fullName evidence="4">Sel1 repeat family protein</fullName>
    </recommendedName>
</protein>
<keyword evidence="1" id="KW-0732">Signal</keyword>
<keyword evidence="3" id="KW-1185">Reference proteome</keyword>
<evidence type="ECO:0000256" key="1">
    <source>
        <dbReference type="SAM" id="SignalP"/>
    </source>
</evidence>
<proteinExistence type="predicted"/>
<evidence type="ECO:0000313" key="2">
    <source>
        <dbReference type="EMBL" id="GGB52670.1"/>
    </source>
</evidence>
<feature type="signal peptide" evidence="1">
    <location>
        <begin position="1"/>
        <end position="20"/>
    </location>
</feature>